<keyword evidence="2" id="KW-1185">Reference proteome</keyword>
<sequence length="110" mass="11362">MQPIDQFGTATPTETSLVARVDVGMVVVDSAGDDAGRVSAVQQPGTDVRPDTAAGIAEMLMSAGYLRVDGTGALSNDTYASGDQIADVIDDEPGIVRLSVLRDELPRAAV</sequence>
<dbReference type="RefSeq" id="WP_239169990.1">
    <property type="nucleotide sequence ID" value="NZ_BONA01000036.1"/>
</dbReference>
<protein>
    <submittedName>
        <fullName evidence="1">Uncharacterized protein</fullName>
    </submittedName>
</protein>
<name>A0A316FMJ7_9ACTN</name>
<dbReference type="AlphaFoldDB" id="A0A316FMJ7"/>
<accession>A0A316FMJ7</accession>
<dbReference type="Proteomes" id="UP000245697">
    <property type="component" value="Unassembled WGS sequence"/>
</dbReference>
<evidence type="ECO:0000313" key="2">
    <source>
        <dbReference type="Proteomes" id="UP000245697"/>
    </source>
</evidence>
<reference evidence="1 2" key="1">
    <citation type="submission" date="2018-05" db="EMBL/GenBank/DDBJ databases">
        <title>Genomic Encyclopedia of Archaeal and Bacterial Type Strains, Phase II (KMG-II): from individual species to whole genera.</title>
        <authorList>
            <person name="Goeker M."/>
        </authorList>
    </citation>
    <scope>NUCLEOTIDE SEQUENCE [LARGE SCALE GENOMIC DNA]</scope>
    <source>
        <strain evidence="1 2">DSM 45184</strain>
    </source>
</reference>
<comment type="caution">
    <text evidence="1">The sequence shown here is derived from an EMBL/GenBank/DDBJ whole genome shotgun (WGS) entry which is preliminary data.</text>
</comment>
<gene>
    <name evidence="1" type="ORF">BC793_105291</name>
</gene>
<evidence type="ECO:0000313" key="1">
    <source>
        <dbReference type="EMBL" id="PWK48940.1"/>
    </source>
</evidence>
<proteinExistence type="predicted"/>
<organism evidence="1 2">
    <name type="scientific">Actinoplanes xinjiangensis</name>
    <dbReference type="NCBI Taxonomy" id="512350"/>
    <lineage>
        <taxon>Bacteria</taxon>
        <taxon>Bacillati</taxon>
        <taxon>Actinomycetota</taxon>
        <taxon>Actinomycetes</taxon>
        <taxon>Micromonosporales</taxon>
        <taxon>Micromonosporaceae</taxon>
        <taxon>Actinoplanes</taxon>
    </lineage>
</organism>
<dbReference type="EMBL" id="QGGR01000005">
    <property type="protein sequence ID" value="PWK48940.1"/>
    <property type="molecule type" value="Genomic_DNA"/>
</dbReference>